<name>A0A3S0D692_9FLAO</name>
<dbReference type="GO" id="GO:0016787">
    <property type="term" value="F:hydrolase activity"/>
    <property type="evidence" value="ECO:0007669"/>
    <property type="project" value="InterPro"/>
</dbReference>
<dbReference type="Pfam" id="PF06439">
    <property type="entry name" value="3keto-disac_hyd"/>
    <property type="match status" value="1"/>
</dbReference>
<feature type="domain" description="3-keto-alpha-glucoside-1,2-lyase/3-keto-2-hydroxy-glucal hydratase" evidence="1">
    <location>
        <begin position="58"/>
        <end position="241"/>
    </location>
</feature>
<dbReference type="AlphaFoldDB" id="A0A3S0D692"/>
<sequence>MKISKDNGLYREPYAKKENAGRFLWEKGQCVLGNKLPILLIALLTSFYCSAQTTTSTTSLFDGATLNGWKPVKKENAKFWSVVDGVITGGDGVTKIPTNTYLYTTESYGDFEFRCLFRITGDHDQGLINSGIQYRSIIEGNKIIGYQADIGKGYWGDIYDEHRRGKLLGGELETLKHILNEEGWNSYIVRCIGNKHVTYINGVKTAEYIEKDPNIPAKGVIGIQLHSGGNAKVEFKHITITEL</sequence>
<keyword evidence="3" id="KW-1185">Reference proteome</keyword>
<dbReference type="Proteomes" id="UP000267585">
    <property type="component" value="Unassembled WGS sequence"/>
</dbReference>
<dbReference type="InterPro" id="IPR010496">
    <property type="entry name" value="AL/BT2_dom"/>
</dbReference>
<comment type="caution">
    <text evidence="2">The sequence shown here is derived from an EMBL/GenBank/DDBJ whole genome shotgun (WGS) entry which is preliminary data.</text>
</comment>
<dbReference type="EMBL" id="RQPJ01000003">
    <property type="protein sequence ID" value="RTE53967.1"/>
    <property type="molecule type" value="Genomic_DNA"/>
</dbReference>
<evidence type="ECO:0000313" key="2">
    <source>
        <dbReference type="EMBL" id="RTE53967.1"/>
    </source>
</evidence>
<protein>
    <submittedName>
        <fullName evidence="2">DUF1080 domain-containing protein</fullName>
    </submittedName>
</protein>
<gene>
    <name evidence="2" type="ORF">EHW67_08520</name>
</gene>
<proteinExistence type="predicted"/>
<dbReference type="RefSeq" id="WP_126161955.1">
    <property type="nucleotide sequence ID" value="NZ_RQPJ01000003.1"/>
</dbReference>
<organism evidence="2 3">
    <name type="scientific">Arenibacter aquaticus</name>
    <dbReference type="NCBI Taxonomy" id="2489054"/>
    <lineage>
        <taxon>Bacteria</taxon>
        <taxon>Pseudomonadati</taxon>
        <taxon>Bacteroidota</taxon>
        <taxon>Flavobacteriia</taxon>
        <taxon>Flavobacteriales</taxon>
        <taxon>Flavobacteriaceae</taxon>
        <taxon>Arenibacter</taxon>
    </lineage>
</organism>
<evidence type="ECO:0000313" key="3">
    <source>
        <dbReference type="Proteomes" id="UP000267585"/>
    </source>
</evidence>
<evidence type="ECO:0000259" key="1">
    <source>
        <dbReference type="Pfam" id="PF06439"/>
    </source>
</evidence>
<accession>A0A3S0D692</accession>
<dbReference type="OrthoDB" id="929868at2"/>
<reference evidence="2 3" key="1">
    <citation type="submission" date="2018-11" db="EMBL/GenBank/DDBJ databases">
        <title>Arenibacter aquaticus sp.nov., a marine bacterium isolated from surface seawater in the South China Sea.</title>
        <authorList>
            <person name="Guo J."/>
            <person name="Sun J."/>
        </authorList>
    </citation>
    <scope>NUCLEOTIDE SEQUENCE [LARGE SCALE GENOMIC DNA]</scope>
    <source>
        <strain evidence="2 3">GUO666</strain>
    </source>
</reference>
<dbReference type="Gene3D" id="2.60.120.560">
    <property type="entry name" value="Exo-inulinase, domain 1"/>
    <property type="match status" value="1"/>
</dbReference>